<evidence type="ECO:0000259" key="18">
    <source>
        <dbReference type="PROSITE" id="PS50026"/>
    </source>
</evidence>
<dbReference type="GO" id="GO:0004252">
    <property type="term" value="F:serine-type endopeptidase activity"/>
    <property type="evidence" value="ECO:0007669"/>
    <property type="project" value="UniProtKB-EC"/>
</dbReference>
<keyword evidence="2" id="KW-0964">Secreted</keyword>
<evidence type="ECO:0000259" key="20">
    <source>
        <dbReference type="PROSITE" id="PS50240"/>
    </source>
</evidence>
<dbReference type="FunFam" id="2.40.20.10:FF:000001">
    <property type="entry name" value="Urokinase-type plasminogen activator"/>
    <property type="match status" value="1"/>
</dbReference>
<dbReference type="Gene3D" id="2.10.25.10">
    <property type="entry name" value="Laminin"/>
    <property type="match status" value="2"/>
</dbReference>
<organism evidence="21 22">
    <name type="scientific">Electrophorus electricus</name>
    <name type="common">Electric eel</name>
    <name type="synonym">Gymnotus electricus</name>
    <dbReference type="NCBI Taxonomy" id="8005"/>
    <lineage>
        <taxon>Eukaryota</taxon>
        <taxon>Metazoa</taxon>
        <taxon>Chordata</taxon>
        <taxon>Craniata</taxon>
        <taxon>Vertebrata</taxon>
        <taxon>Euteleostomi</taxon>
        <taxon>Actinopterygii</taxon>
        <taxon>Neopterygii</taxon>
        <taxon>Teleostei</taxon>
        <taxon>Ostariophysi</taxon>
        <taxon>Gymnotiformes</taxon>
        <taxon>Gymnotoidei</taxon>
        <taxon>Gymnotidae</taxon>
        <taxon>Electrophorus</taxon>
    </lineage>
</organism>
<dbReference type="Proteomes" id="UP000314983">
    <property type="component" value="Chromosome 11"/>
</dbReference>
<dbReference type="Pfam" id="PF00051">
    <property type="entry name" value="Kringle"/>
    <property type="match status" value="1"/>
</dbReference>
<dbReference type="InterPro" id="IPR001254">
    <property type="entry name" value="Trypsin_dom"/>
</dbReference>
<keyword evidence="11" id="KW-0325">Glycoprotein</keyword>
<comment type="catalytic activity">
    <reaction evidence="12">
        <text>Preferential cleavage: Arg-|-Xaa, Lys-|-Xaa.</text>
        <dbReference type="EC" id="3.4.21.4"/>
    </reaction>
</comment>
<evidence type="ECO:0000256" key="9">
    <source>
        <dbReference type="ARBA" id="ARBA00022825"/>
    </source>
</evidence>
<evidence type="ECO:0000256" key="2">
    <source>
        <dbReference type="ARBA" id="ARBA00022525"/>
    </source>
</evidence>
<evidence type="ECO:0000256" key="12">
    <source>
        <dbReference type="ARBA" id="ARBA00036320"/>
    </source>
</evidence>
<evidence type="ECO:0000256" key="8">
    <source>
        <dbReference type="ARBA" id="ARBA00022801"/>
    </source>
</evidence>
<feature type="domain" description="EGF-like" evidence="18">
    <location>
        <begin position="131"/>
        <end position="167"/>
    </location>
</feature>
<dbReference type="SMART" id="SM00020">
    <property type="entry name" value="Tryp_SPc"/>
    <property type="match status" value="1"/>
</dbReference>
<sequence>MFSLILYATLTPNTDHLSQLSFESVISSYNLYSPDLQTDYDDDSSDDEDVGKGEWLFDCAPNPCLNNGVCEERRGKFKCRCSKLFRGRRCEKAKHICKKNTCGYGECVLTAVPPFYECKCKAPFKPPNCRTSLPCEPNPCLNGGSCIKDGEDFDCVCKEGFTGKFCQIDPDDCYETNGESYRGMVSETEDGDDCLFWNSYYLLGKGINPFINFEDIHGLGPHNFCRNPDGETKPWCFIRSGKTLRWNPCNVRKCSTVPSFIPPTLQTTTPIKLHVTPRPIHLNPTTQPTPSIHQPGTHIPKSPVPGTPTSESLVPVTHTVGSPMPGSSVPGSQVPHVLRQFETCGEPQPKKPINRIYGGLKALPGAQPWQASIQIRPKVSTLGFKHICGGALIKPCWVMTAGHCHDFQVVLGGVDLGKVEPSEQTLEVVETIVHEQYRETPESVYNDIALLRLRAKDGRCAKESQFIRTVCLAKESFPDGSECKISGWGVTPESQYGSSQLLDAEVLLIAQDVCSDPKVYGKFIDNTMFCAGYLDGGVDSCQGDSGGPLTCEKEQVHYAYGIVSWGDSCGQKNKPGVYTRVTHFVDWINAKTAGP</sequence>
<dbReference type="PROSITE" id="PS01186">
    <property type="entry name" value="EGF_2"/>
    <property type="match status" value="2"/>
</dbReference>
<evidence type="ECO:0000256" key="4">
    <source>
        <dbReference type="ARBA" id="ARBA00022572"/>
    </source>
</evidence>
<dbReference type="PANTHER" id="PTHR24264:SF40">
    <property type="entry name" value="HYALURONAN-BINDING PROTEIN 2"/>
    <property type="match status" value="1"/>
</dbReference>
<evidence type="ECO:0000256" key="16">
    <source>
        <dbReference type="RuleBase" id="RU363034"/>
    </source>
</evidence>
<evidence type="ECO:0000256" key="10">
    <source>
        <dbReference type="ARBA" id="ARBA00023157"/>
    </source>
</evidence>
<evidence type="ECO:0000256" key="6">
    <source>
        <dbReference type="ARBA" id="ARBA00022729"/>
    </source>
</evidence>
<evidence type="ECO:0000256" key="1">
    <source>
        <dbReference type="ARBA" id="ARBA00004239"/>
    </source>
</evidence>
<dbReference type="InterPro" id="IPR043504">
    <property type="entry name" value="Peptidase_S1_PA_chymotrypsin"/>
</dbReference>
<feature type="domain" description="Kringle" evidence="19">
    <location>
        <begin position="172"/>
        <end position="254"/>
    </location>
</feature>
<dbReference type="Pfam" id="PF00089">
    <property type="entry name" value="Trypsin"/>
    <property type="match status" value="1"/>
</dbReference>
<dbReference type="InterPro" id="IPR001314">
    <property type="entry name" value="Peptidase_S1A"/>
</dbReference>
<name>A0A4W4H7F4_ELEEL</name>
<dbReference type="SUPFAM" id="SSF50494">
    <property type="entry name" value="Trypsin-like serine proteases"/>
    <property type="match status" value="1"/>
</dbReference>
<dbReference type="AlphaFoldDB" id="A0A4W4H7F4"/>
<evidence type="ECO:0000256" key="11">
    <source>
        <dbReference type="ARBA" id="ARBA00023180"/>
    </source>
</evidence>
<dbReference type="SUPFAM" id="SSF57440">
    <property type="entry name" value="Kringle-like"/>
    <property type="match status" value="1"/>
</dbReference>
<dbReference type="InterPro" id="IPR000001">
    <property type="entry name" value="Kringle"/>
</dbReference>
<evidence type="ECO:0000313" key="22">
    <source>
        <dbReference type="Proteomes" id="UP000314983"/>
    </source>
</evidence>
<dbReference type="GO" id="GO:0006508">
    <property type="term" value="P:proteolysis"/>
    <property type="evidence" value="ECO:0007669"/>
    <property type="project" value="UniProtKB-KW"/>
</dbReference>
<dbReference type="PROSITE" id="PS50026">
    <property type="entry name" value="EGF_3"/>
    <property type="match status" value="2"/>
</dbReference>
<evidence type="ECO:0000313" key="21">
    <source>
        <dbReference type="Ensembl" id="ENSEEEP00000044646.2"/>
    </source>
</evidence>
<dbReference type="PROSITE" id="PS50070">
    <property type="entry name" value="KRINGLE_2"/>
    <property type="match status" value="1"/>
</dbReference>
<keyword evidence="8 16" id="KW-0378">Hydrolase</keyword>
<evidence type="ECO:0000256" key="5">
    <source>
        <dbReference type="ARBA" id="ARBA00022670"/>
    </source>
</evidence>
<keyword evidence="4 15" id="KW-0420">Kringle</keyword>
<dbReference type="EC" id="3.4.21.4" evidence="13"/>
<dbReference type="SUPFAM" id="SSF57196">
    <property type="entry name" value="EGF/Laminin"/>
    <property type="match status" value="1"/>
</dbReference>
<evidence type="ECO:0000256" key="3">
    <source>
        <dbReference type="ARBA" id="ARBA00022536"/>
    </source>
</evidence>
<dbReference type="PROSITE" id="PS00021">
    <property type="entry name" value="KRINGLE_1"/>
    <property type="match status" value="1"/>
</dbReference>
<dbReference type="FunFam" id="2.10.25.10:FF:000321">
    <property type="entry name" value="Protein delta homolog 1"/>
    <property type="match status" value="1"/>
</dbReference>
<reference evidence="21" key="4">
    <citation type="submission" date="2025-08" db="UniProtKB">
        <authorList>
            <consortium name="Ensembl"/>
        </authorList>
    </citation>
    <scope>IDENTIFICATION</scope>
</reference>
<dbReference type="Gene3D" id="2.40.20.10">
    <property type="entry name" value="Plasminogen Kringle 4"/>
    <property type="match status" value="1"/>
</dbReference>
<evidence type="ECO:0000259" key="19">
    <source>
        <dbReference type="PROSITE" id="PS50070"/>
    </source>
</evidence>
<feature type="disulfide bond" evidence="14">
    <location>
        <begin position="81"/>
        <end position="90"/>
    </location>
</feature>
<dbReference type="SMART" id="SM00130">
    <property type="entry name" value="KR"/>
    <property type="match status" value="1"/>
</dbReference>
<protein>
    <recommendedName>
        <fullName evidence="13">trypsin</fullName>
        <ecNumber evidence="13">3.4.21.4</ecNumber>
    </recommendedName>
</protein>
<dbReference type="InterPro" id="IPR000742">
    <property type="entry name" value="EGF"/>
</dbReference>
<accession>A0A4W4H7F4</accession>
<reference evidence="22" key="1">
    <citation type="journal article" date="2014" name="Science">
        <title>Nonhuman genetics. Genomic basis for the convergent evolution of electric organs.</title>
        <authorList>
            <person name="Gallant J.R."/>
            <person name="Traeger L.L."/>
            <person name="Volkening J.D."/>
            <person name="Moffett H."/>
            <person name="Chen P.H."/>
            <person name="Novina C.D."/>
            <person name="Phillips G.N.Jr."/>
            <person name="Anand R."/>
            <person name="Wells G.B."/>
            <person name="Pinch M."/>
            <person name="Guth R."/>
            <person name="Unguez G.A."/>
            <person name="Albert J.S."/>
            <person name="Zakon H.H."/>
            <person name="Samanta M.P."/>
            <person name="Sussman M.R."/>
        </authorList>
    </citation>
    <scope>NUCLEOTIDE SEQUENCE [LARGE SCALE GENOMIC DNA]</scope>
</reference>
<dbReference type="GO" id="GO:0005509">
    <property type="term" value="F:calcium ion binding"/>
    <property type="evidence" value="ECO:0007669"/>
    <property type="project" value="InterPro"/>
</dbReference>
<feature type="region of interest" description="Disordered" evidence="17">
    <location>
        <begin position="289"/>
        <end position="310"/>
    </location>
</feature>
<keyword evidence="9 16" id="KW-0720">Serine protease</keyword>
<dbReference type="Pfam" id="PF00008">
    <property type="entry name" value="EGF"/>
    <property type="match status" value="2"/>
</dbReference>
<feature type="disulfide bond" evidence="14">
    <location>
        <begin position="157"/>
        <end position="166"/>
    </location>
</feature>
<dbReference type="SMART" id="SM00181">
    <property type="entry name" value="EGF"/>
    <property type="match status" value="3"/>
</dbReference>
<proteinExistence type="predicted"/>
<reference evidence="21" key="3">
    <citation type="submission" date="2020-05" db="EMBL/GenBank/DDBJ databases">
        <title>Electrophorus electricus (electric eel) genome, fEleEle1, primary haplotype.</title>
        <authorList>
            <person name="Myers G."/>
            <person name="Meyer A."/>
            <person name="Fedrigo O."/>
            <person name="Formenti G."/>
            <person name="Rhie A."/>
            <person name="Tracey A."/>
            <person name="Sims Y."/>
            <person name="Jarvis E.D."/>
        </authorList>
    </citation>
    <scope>NUCLEOTIDE SEQUENCE [LARGE SCALE GENOMIC DNA]</scope>
</reference>
<dbReference type="Gene3D" id="2.40.10.10">
    <property type="entry name" value="Trypsin-like serine proteases"/>
    <property type="match status" value="1"/>
</dbReference>
<dbReference type="PRINTS" id="PR00722">
    <property type="entry name" value="CHYMOTRYPSIN"/>
</dbReference>
<dbReference type="InterPro" id="IPR001881">
    <property type="entry name" value="EGF-like_Ca-bd_dom"/>
</dbReference>
<keyword evidence="6" id="KW-0732">Signal</keyword>
<dbReference type="PRINTS" id="PR00018">
    <property type="entry name" value="KRINGLE"/>
</dbReference>
<dbReference type="CDD" id="cd00108">
    <property type="entry name" value="KR"/>
    <property type="match status" value="1"/>
</dbReference>
<keyword evidence="7" id="KW-0677">Repeat</keyword>
<evidence type="ECO:0000256" key="7">
    <source>
        <dbReference type="ARBA" id="ARBA00022737"/>
    </source>
</evidence>
<gene>
    <name evidence="21" type="primary">HABP2</name>
</gene>
<dbReference type="PROSITE" id="PS50240">
    <property type="entry name" value="TRYPSIN_DOM"/>
    <property type="match status" value="1"/>
</dbReference>
<reference evidence="21" key="5">
    <citation type="submission" date="2025-09" db="UniProtKB">
        <authorList>
            <consortium name="Ensembl"/>
        </authorList>
    </citation>
    <scope>IDENTIFICATION</scope>
</reference>
<dbReference type="InterPro" id="IPR033116">
    <property type="entry name" value="TRYPSIN_SER"/>
</dbReference>
<dbReference type="PROSITE" id="PS00022">
    <property type="entry name" value="EGF_1"/>
    <property type="match status" value="2"/>
</dbReference>
<dbReference type="GeneTree" id="ENSGT00940000157814"/>
<comment type="subcellular location">
    <subcellularLocation>
        <location evidence="1">Secreted</location>
        <location evidence="1">Extracellular space</location>
    </subcellularLocation>
</comment>
<dbReference type="InterPro" id="IPR013806">
    <property type="entry name" value="Kringle-like"/>
</dbReference>
<dbReference type="FunFam" id="2.10.25.10:FF:000100">
    <property type="entry name" value="neurogenic locus notch homolog protein 3"/>
    <property type="match status" value="1"/>
</dbReference>
<evidence type="ECO:0000256" key="13">
    <source>
        <dbReference type="ARBA" id="ARBA00038868"/>
    </source>
</evidence>
<feature type="domain" description="EGF-like" evidence="18">
    <location>
        <begin position="55"/>
        <end position="91"/>
    </location>
</feature>
<dbReference type="InterPro" id="IPR050127">
    <property type="entry name" value="Serine_Proteases_S1"/>
</dbReference>
<dbReference type="PROSITE" id="PS00135">
    <property type="entry name" value="TRYPSIN_SER"/>
    <property type="match status" value="1"/>
</dbReference>
<keyword evidence="22" id="KW-1185">Reference proteome</keyword>
<dbReference type="InterPro" id="IPR018056">
    <property type="entry name" value="Kringle_CS"/>
</dbReference>
<keyword evidence="3 14" id="KW-0245">EGF-like domain</keyword>
<dbReference type="CDD" id="cd00054">
    <property type="entry name" value="EGF_CA"/>
    <property type="match status" value="2"/>
</dbReference>
<dbReference type="InterPro" id="IPR009003">
    <property type="entry name" value="Peptidase_S1_PA"/>
</dbReference>
<feature type="domain" description="Peptidase S1" evidence="20">
    <location>
        <begin position="356"/>
        <end position="593"/>
    </location>
</feature>
<dbReference type="PROSITE" id="PS00134">
    <property type="entry name" value="TRYPSIN_HIS"/>
    <property type="match status" value="1"/>
</dbReference>
<dbReference type="SMART" id="SM00179">
    <property type="entry name" value="EGF_CA"/>
    <property type="match status" value="2"/>
</dbReference>
<dbReference type="InterPro" id="IPR038178">
    <property type="entry name" value="Kringle_sf"/>
</dbReference>
<comment type="caution">
    <text evidence="14">Lacks conserved residue(s) required for the propagation of feature annotation.</text>
</comment>
<reference evidence="22" key="2">
    <citation type="journal article" date="2017" name="Sci. Adv.">
        <title>A tail of two voltages: Proteomic comparison of the three electric organs of the electric eel.</title>
        <authorList>
            <person name="Traeger L.L."/>
            <person name="Sabat G."/>
            <person name="Barrett-Wilt G.A."/>
            <person name="Wells G.B."/>
            <person name="Sussman M.R."/>
        </authorList>
    </citation>
    <scope>NUCLEOTIDE SEQUENCE [LARGE SCALE GENOMIC DNA]</scope>
</reference>
<dbReference type="CDD" id="cd00190">
    <property type="entry name" value="Tryp_SPc"/>
    <property type="match status" value="1"/>
</dbReference>
<dbReference type="FunFam" id="2.40.10.10:FF:000069">
    <property type="entry name" value="Hyaluronan-binding protein 2"/>
    <property type="match status" value="1"/>
</dbReference>
<evidence type="ECO:0000256" key="17">
    <source>
        <dbReference type="SAM" id="MobiDB-lite"/>
    </source>
</evidence>
<dbReference type="GO" id="GO:0005615">
    <property type="term" value="C:extracellular space"/>
    <property type="evidence" value="ECO:0007669"/>
    <property type="project" value="TreeGrafter"/>
</dbReference>
<evidence type="ECO:0000256" key="15">
    <source>
        <dbReference type="PROSITE-ProRule" id="PRU00121"/>
    </source>
</evidence>
<evidence type="ECO:0000256" key="14">
    <source>
        <dbReference type="PROSITE-ProRule" id="PRU00076"/>
    </source>
</evidence>
<dbReference type="Ensembl" id="ENSEEET00000045150.2">
    <property type="protein sequence ID" value="ENSEEEP00000044646.2"/>
    <property type="gene ID" value="ENSEEEG00000021080.2"/>
</dbReference>
<dbReference type="PANTHER" id="PTHR24264">
    <property type="entry name" value="TRYPSIN-RELATED"/>
    <property type="match status" value="1"/>
</dbReference>
<keyword evidence="5 16" id="KW-0645">Protease</keyword>
<dbReference type="InterPro" id="IPR018114">
    <property type="entry name" value="TRYPSIN_HIS"/>
</dbReference>
<keyword evidence="10 14" id="KW-1015">Disulfide bond</keyword>